<sequence length="245" mass="26967">MTEVVRAAPDGAQVSVTLPPEAGTLKWYGATRFSGSQFLRDFSFAQAGAHKVIPHKIFPGGRTEVFRRRGFDLIVYEAADRSDGCLVFAGPHNEATTWFGGPAPRPAVLNRIISMVTFSDSPIGARMADNPAANLQQHGTMLIGSDARMTLMVRDARQARSELPTWQGMARGDTEVWRSRMDLREEDATRLAGTPFEWRYTFANSTSVFDVTFRSTPPPGVRLAQAVDEEHVNRVLAGLQVSWAG</sequence>
<protein>
    <submittedName>
        <fullName evidence="1">Uncharacterized protein</fullName>
    </submittedName>
</protein>
<proteinExistence type="predicted"/>
<name>A0ABQ4EJZ4_9ACTN</name>
<reference evidence="1 2" key="1">
    <citation type="submission" date="2021-01" db="EMBL/GenBank/DDBJ databases">
        <title>Whole genome shotgun sequence of Plantactinospora mayteni NBRC 109088.</title>
        <authorList>
            <person name="Komaki H."/>
            <person name="Tamura T."/>
        </authorList>
    </citation>
    <scope>NUCLEOTIDE SEQUENCE [LARGE SCALE GENOMIC DNA]</scope>
    <source>
        <strain evidence="1 2">NBRC 109088</strain>
    </source>
</reference>
<organism evidence="1 2">
    <name type="scientific">Plantactinospora mayteni</name>
    <dbReference type="NCBI Taxonomy" id="566021"/>
    <lineage>
        <taxon>Bacteria</taxon>
        <taxon>Bacillati</taxon>
        <taxon>Actinomycetota</taxon>
        <taxon>Actinomycetes</taxon>
        <taxon>Micromonosporales</taxon>
        <taxon>Micromonosporaceae</taxon>
        <taxon>Plantactinospora</taxon>
    </lineage>
</organism>
<dbReference type="RefSeq" id="WP_203856687.1">
    <property type="nucleotide sequence ID" value="NZ_BAAAZQ010000016.1"/>
</dbReference>
<evidence type="ECO:0000313" key="2">
    <source>
        <dbReference type="Proteomes" id="UP000621500"/>
    </source>
</evidence>
<keyword evidence="2" id="KW-1185">Reference proteome</keyword>
<gene>
    <name evidence="1" type="ORF">Pma05_16520</name>
</gene>
<dbReference type="Proteomes" id="UP000621500">
    <property type="component" value="Unassembled WGS sequence"/>
</dbReference>
<evidence type="ECO:0000313" key="1">
    <source>
        <dbReference type="EMBL" id="GIG95079.1"/>
    </source>
</evidence>
<comment type="caution">
    <text evidence="1">The sequence shown here is derived from an EMBL/GenBank/DDBJ whole genome shotgun (WGS) entry which is preliminary data.</text>
</comment>
<accession>A0ABQ4EJZ4</accession>
<dbReference type="EMBL" id="BONX01000008">
    <property type="protein sequence ID" value="GIG95079.1"/>
    <property type="molecule type" value="Genomic_DNA"/>
</dbReference>